<feature type="domain" description="Sulfatase N-terminal" evidence="4">
    <location>
        <begin position="26"/>
        <end position="362"/>
    </location>
</feature>
<dbReference type="Gene3D" id="3.40.720.10">
    <property type="entry name" value="Alkaline Phosphatase, subunit A"/>
    <property type="match status" value="1"/>
</dbReference>
<sequence>MDKKTLLTLSVLASVGAGASAQQRMNVLFILTDDFQNNAIHALGREDVRTPNIDYIYSQGTAFTNCYTNGAIGGALSMPSRAMIMTGRGMFEIAQDGWVISPRHTMLPEQLRGLGYRTFETGKWHSDFESFNRAFSEAENIYFGGMHPYEDGGHATPRLMHYDPKGDYKNQQPFVGDKFSSEMYADAAVDFLKRSAGDTTPFFAYVAFTSPHDPRNRHPWYGTPYDPDTLALPVNYRPRHAFDNGEMRVRDEVVVPAPRSKETVRKELADYYGMISEVDTQIGRVIEALRESGKLDNTIVVFAGDNGLAMGQHGLMGKQSLYDHSIKVPLAVWAPGVPKGERNEGLCYLYDINPTLSELLGIAPAESVTGRSLARALRRGAKGKTQRDRLWLAYSSIHRALVMDGMKYIVYNVGGRITEQLFDLENDPWEMTNLLAGTPSKRSLKLAERFRAALREEMKKGNDFCDLDRPQGDHWSWWDKNEKISWTDGVNLIK</sequence>
<dbReference type="InterPro" id="IPR017850">
    <property type="entry name" value="Alkaline_phosphatase_core_sf"/>
</dbReference>
<keyword evidence="6" id="KW-1185">Reference proteome</keyword>
<proteinExistence type="inferred from homology"/>
<reference evidence="5 6" key="1">
    <citation type="submission" date="2018-06" db="EMBL/GenBank/DDBJ databases">
        <authorList>
            <consortium name="Pathogen Informatics"/>
            <person name="Doyle S."/>
        </authorList>
    </citation>
    <scope>NUCLEOTIDE SEQUENCE [LARGE SCALE GENOMIC DNA]</scope>
    <source>
        <strain evidence="5 6">NCTC11190</strain>
    </source>
</reference>
<evidence type="ECO:0000256" key="2">
    <source>
        <dbReference type="ARBA" id="ARBA00022801"/>
    </source>
</evidence>
<dbReference type="SUPFAM" id="SSF53649">
    <property type="entry name" value="Alkaline phosphatase-like"/>
    <property type="match status" value="1"/>
</dbReference>
<dbReference type="EMBL" id="UGVL01000001">
    <property type="protein sequence ID" value="SUE33803.1"/>
    <property type="molecule type" value="Genomic_DNA"/>
</dbReference>
<accession>A0A379MQK6</accession>
<comment type="similarity">
    <text evidence="1">Belongs to the sulfatase family.</text>
</comment>
<dbReference type="OrthoDB" id="9765065at2"/>
<gene>
    <name evidence="5" type="ORF">NCTC11190_01015</name>
</gene>
<dbReference type="InterPro" id="IPR000917">
    <property type="entry name" value="Sulfatase_N"/>
</dbReference>
<comment type="PTM">
    <text evidence="3">The conversion to 3-oxoalanine (also known as C-formylglycine, FGly), of a serine or cysteine residue in prokaryotes and of a cysteine residue in eukaryotes, is critical for catalytic activity.</text>
</comment>
<feature type="modified residue" description="3-oxoalanine (Ser)" evidence="3">
    <location>
        <position position="77"/>
    </location>
</feature>
<keyword evidence="2 5" id="KW-0378">Hydrolase</keyword>
<dbReference type="CDD" id="cd16155">
    <property type="entry name" value="sulfatase_like"/>
    <property type="match status" value="1"/>
</dbReference>
<evidence type="ECO:0000256" key="3">
    <source>
        <dbReference type="PIRSR" id="PIRSR600917-52"/>
    </source>
</evidence>
<name>A0A379MQK6_9BACT</name>
<dbReference type="RefSeq" id="WP_037291366.1">
    <property type="nucleotide sequence ID" value="NZ_UGVL01000001.1"/>
</dbReference>
<evidence type="ECO:0000313" key="6">
    <source>
        <dbReference type="Proteomes" id="UP000255233"/>
    </source>
</evidence>
<dbReference type="GO" id="GO:0004065">
    <property type="term" value="F:arylsulfatase activity"/>
    <property type="evidence" value="ECO:0007669"/>
    <property type="project" value="UniProtKB-EC"/>
</dbReference>
<dbReference type="Proteomes" id="UP000255233">
    <property type="component" value="Unassembled WGS sequence"/>
</dbReference>
<dbReference type="PANTHER" id="PTHR42693">
    <property type="entry name" value="ARYLSULFATASE FAMILY MEMBER"/>
    <property type="match status" value="1"/>
</dbReference>
<dbReference type="EC" id="3.1.6.1" evidence="5"/>
<dbReference type="STRING" id="880526.GCA_000427365_00432"/>
<evidence type="ECO:0000313" key="5">
    <source>
        <dbReference type="EMBL" id="SUE33803.1"/>
    </source>
</evidence>
<dbReference type="PANTHER" id="PTHR42693:SF53">
    <property type="entry name" value="ENDO-4-O-SULFATASE"/>
    <property type="match status" value="1"/>
</dbReference>
<dbReference type="Pfam" id="PF00884">
    <property type="entry name" value="Sulfatase"/>
    <property type="match status" value="1"/>
</dbReference>
<organism evidence="5 6">
    <name type="scientific">Rikenella microfusus</name>
    <dbReference type="NCBI Taxonomy" id="28139"/>
    <lineage>
        <taxon>Bacteria</taxon>
        <taxon>Pseudomonadati</taxon>
        <taxon>Bacteroidota</taxon>
        <taxon>Bacteroidia</taxon>
        <taxon>Bacteroidales</taxon>
        <taxon>Rikenellaceae</taxon>
        <taxon>Rikenella</taxon>
    </lineage>
</organism>
<protein>
    <submittedName>
        <fullName evidence="5">Arylsulfatase</fullName>
        <ecNumber evidence="5">3.1.6.1</ecNumber>
    </submittedName>
</protein>
<evidence type="ECO:0000256" key="1">
    <source>
        <dbReference type="ARBA" id="ARBA00008779"/>
    </source>
</evidence>
<dbReference type="AlphaFoldDB" id="A0A379MQK6"/>
<evidence type="ECO:0000259" key="4">
    <source>
        <dbReference type="Pfam" id="PF00884"/>
    </source>
</evidence>
<dbReference type="InterPro" id="IPR050738">
    <property type="entry name" value="Sulfatase"/>
</dbReference>